<proteinExistence type="inferred from homology"/>
<feature type="transmembrane region" description="Helical" evidence="8">
    <location>
        <begin position="326"/>
        <end position="346"/>
    </location>
</feature>
<dbReference type="RefSeq" id="WP_256971546.1">
    <property type="nucleotide sequence ID" value="NZ_FUKO01000019.1"/>
</dbReference>
<feature type="transmembrane region" description="Helical" evidence="8">
    <location>
        <begin position="88"/>
        <end position="106"/>
    </location>
</feature>
<evidence type="ECO:0000256" key="4">
    <source>
        <dbReference type="ARBA" id="ARBA00022475"/>
    </source>
</evidence>
<evidence type="ECO:0000313" key="9">
    <source>
        <dbReference type="EMBL" id="SJN29601.1"/>
    </source>
</evidence>
<feature type="transmembrane region" description="Helical" evidence="8">
    <location>
        <begin position="254"/>
        <end position="279"/>
    </location>
</feature>
<dbReference type="Gene3D" id="1.50.10.150">
    <property type="entry name" value="Voltage-dependent anion channel"/>
    <property type="match status" value="1"/>
</dbReference>
<dbReference type="Pfam" id="PF03595">
    <property type="entry name" value="SLAC1"/>
    <property type="match status" value="1"/>
</dbReference>
<keyword evidence="3" id="KW-0813">Transport</keyword>
<dbReference type="AlphaFoldDB" id="A0A1R4JBT1"/>
<keyword evidence="7 8" id="KW-0472">Membrane</keyword>
<dbReference type="InterPro" id="IPR038665">
    <property type="entry name" value="Voltage-dep_anion_channel_sf"/>
</dbReference>
<evidence type="ECO:0000256" key="8">
    <source>
        <dbReference type="SAM" id="Phobius"/>
    </source>
</evidence>
<comment type="subcellular location">
    <subcellularLocation>
        <location evidence="1">Cell membrane</location>
        <topology evidence="1">Multi-pass membrane protein</topology>
    </subcellularLocation>
</comment>
<gene>
    <name evidence="9" type="ORF">FM104_06585</name>
</gene>
<dbReference type="CDD" id="cd09319">
    <property type="entry name" value="TDT_like_1"/>
    <property type="match status" value="1"/>
</dbReference>
<feature type="transmembrane region" description="Helical" evidence="8">
    <location>
        <begin position="21"/>
        <end position="40"/>
    </location>
</feature>
<keyword evidence="6 8" id="KW-1133">Transmembrane helix</keyword>
<evidence type="ECO:0000256" key="7">
    <source>
        <dbReference type="ARBA" id="ARBA00023136"/>
    </source>
</evidence>
<dbReference type="InterPro" id="IPR051629">
    <property type="entry name" value="Sulfite_efflux_TDT"/>
</dbReference>
<dbReference type="PANTHER" id="PTHR31686">
    <property type="match status" value="1"/>
</dbReference>
<accession>A0A1R4JBT1</accession>
<dbReference type="EMBL" id="FUKO01000019">
    <property type="protein sequence ID" value="SJN29601.1"/>
    <property type="molecule type" value="Genomic_DNA"/>
</dbReference>
<feature type="transmembrane region" description="Helical" evidence="8">
    <location>
        <begin position="182"/>
        <end position="209"/>
    </location>
</feature>
<name>A0A1R4JBT1_9MICO</name>
<evidence type="ECO:0000256" key="3">
    <source>
        <dbReference type="ARBA" id="ARBA00022448"/>
    </source>
</evidence>
<dbReference type="GO" id="GO:0000319">
    <property type="term" value="F:sulfite transmembrane transporter activity"/>
    <property type="evidence" value="ECO:0007669"/>
    <property type="project" value="TreeGrafter"/>
</dbReference>
<feature type="transmembrane region" description="Helical" evidence="8">
    <location>
        <begin position="153"/>
        <end position="170"/>
    </location>
</feature>
<evidence type="ECO:0000313" key="10">
    <source>
        <dbReference type="Proteomes" id="UP000196320"/>
    </source>
</evidence>
<protein>
    <submittedName>
        <fullName evidence="9">C4-dicarboxylate transporter/malic acid transport protein</fullName>
    </submittedName>
</protein>
<feature type="transmembrane region" description="Helical" evidence="8">
    <location>
        <begin position="221"/>
        <end position="242"/>
    </location>
</feature>
<keyword evidence="10" id="KW-1185">Reference proteome</keyword>
<keyword evidence="4" id="KW-1003">Cell membrane</keyword>
<evidence type="ECO:0000256" key="5">
    <source>
        <dbReference type="ARBA" id="ARBA00022692"/>
    </source>
</evidence>
<feature type="transmembrane region" description="Helical" evidence="8">
    <location>
        <begin position="291"/>
        <end position="314"/>
    </location>
</feature>
<dbReference type="GO" id="GO:0005886">
    <property type="term" value="C:plasma membrane"/>
    <property type="evidence" value="ECO:0007669"/>
    <property type="project" value="UniProtKB-SubCell"/>
</dbReference>
<evidence type="ECO:0000256" key="1">
    <source>
        <dbReference type="ARBA" id="ARBA00004651"/>
    </source>
</evidence>
<dbReference type="PANTHER" id="PTHR31686:SF1">
    <property type="entry name" value="SULFITE EFFLUX PUMP SSU1"/>
    <property type="match status" value="1"/>
</dbReference>
<sequence>MEHAEFVPHDRTSHARHPIAHLAPGYFAAVMGTGIVSIGLHDVGALAFSQVMMWIAAVLYVVLWVLYIWRAIAFSHEVLADLRNPEIAFAYFTVVAATDVLGVRLAQDGMMAVAIPLFLLAGALWFVFGYLLPWQVLMTRDGKQILARVNGTWFIWAVASQSLAIGMSQLRPQVDTSVAQWVGLLAVLAWSVGVILYAAMAMLVLLRVVHFGVTPQQFDPAYWVAMGALAIAVVAGANIVQMERTPLVDAVRPLIAATVVIFWVFCLWLIPLLVGAGFWRHAVHRVPLRYVATLWSMVFPIGMFAVASISLGTADELPAAGAVGRVALVVAVIVWAVVFVGMLHRVTLSLWSAKPRPARNGA</sequence>
<feature type="transmembrane region" description="Helical" evidence="8">
    <location>
        <begin position="112"/>
        <end position="132"/>
    </location>
</feature>
<evidence type="ECO:0000256" key="6">
    <source>
        <dbReference type="ARBA" id="ARBA00022989"/>
    </source>
</evidence>
<keyword evidence="5 8" id="KW-0812">Transmembrane</keyword>
<feature type="transmembrane region" description="Helical" evidence="8">
    <location>
        <begin position="46"/>
        <end position="67"/>
    </location>
</feature>
<organism evidence="9 10">
    <name type="scientific">Microbacterium esteraromaticum</name>
    <dbReference type="NCBI Taxonomy" id="57043"/>
    <lineage>
        <taxon>Bacteria</taxon>
        <taxon>Bacillati</taxon>
        <taxon>Actinomycetota</taxon>
        <taxon>Actinomycetes</taxon>
        <taxon>Micrococcales</taxon>
        <taxon>Microbacteriaceae</taxon>
        <taxon>Microbacterium</taxon>
    </lineage>
</organism>
<evidence type="ECO:0000256" key="2">
    <source>
        <dbReference type="ARBA" id="ARBA00008566"/>
    </source>
</evidence>
<reference evidence="9 10" key="1">
    <citation type="submission" date="2017-02" db="EMBL/GenBank/DDBJ databases">
        <authorList>
            <person name="Peterson S.W."/>
        </authorList>
    </citation>
    <scope>NUCLEOTIDE SEQUENCE [LARGE SCALE GENOMIC DNA]</scope>
    <source>
        <strain evidence="9 10">B Mb 05.01</strain>
    </source>
</reference>
<dbReference type="Proteomes" id="UP000196320">
    <property type="component" value="Unassembled WGS sequence"/>
</dbReference>
<comment type="similarity">
    <text evidence="2">Belongs to the tellurite-resistance/dicarboxylate transporter (TDT) family.</text>
</comment>
<dbReference type="InterPro" id="IPR004695">
    <property type="entry name" value="SLAC1/Mae1/Ssu1/TehA"/>
</dbReference>